<evidence type="ECO:0000259" key="2">
    <source>
        <dbReference type="Pfam" id="PF13439"/>
    </source>
</evidence>
<dbReference type="Pfam" id="PF13439">
    <property type="entry name" value="Glyco_transf_4"/>
    <property type="match status" value="1"/>
</dbReference>
<feature type="domain" description="Glycosyltransferase subfamily 4-like N-terminal" evidence="2">
    <location>
        <begin position="24"/>
        <end position="201"/>
    </location>
</feature>
<reference evidence="3 4" key="1">
    <citation type="submission" date="2018-12" db="EMBL/GenBank/DDBJ databases">
        <title>The Draft Genome Sequence of the Soil Bacterium Pedobacter tournemirensis R1.</title>
        <authorList>
            <person name="He J."/>
        </authorList>
    </citation>
    <scope>NUCLEOTIDE SEQUENCE [LARGE SCALE GENOMIC DNA]</scope>
    <source>
        <strain evidence="3 4">R1</strain>
    </source>
</reference>
<comment type="caution">
    <text evidence="3">The sequence shown here is derived from an EMBL/GenBank/DDBJ whole genome shotgun (WGS) entry which is preliminary data.</text>
</comment>
<dbReference type="CDD" id="cd03800">
    <property type="entry name" value="GT4_sucrose_synthase"/>
    <property type="match status" value="1"/>
</dbReference>
<sequence length="431" mass="48049">MNKKIAFISEHASPLAALGGVDSGGQNVYVAELAKFLARTGFHIDVFTRWDDANLPQVVNWLPGVRVVHVKAGPVCFVPKEELLPYMPEFRDSMLSFIAKEQIQYDLVHANFFMSAKVAAELKEALDIPFVVTFHALGHVRRVHQKEQDKFPAERLLIEEDTISKADKIIAECPQDREDLIEYYNASAGKITVIPCGFSPEEFHPMDKQEARALLNLNDNEHILLQLGRMVPRKGVDNVIKCLEFLKEAEKPLRLVIVGGETDIPDPATCPEIARLQNIAVEKGVSASVTFLGRKNRDSLKYYYAAADIFITTPWYEPFGITPLEAMACGTPVIGSNVGGIKYSIIDGETGFLVPPNNPEALAGKVSQLISDQALLSKMSRESLKRVNSMFTWQNVAKMTGNLYERVLMSTYRSSLELRPQIKINKKSQAA</sequence>
<gene>
    <name evidence="3" type="ORF">EKH83_11180</name>
</gene>
<dbReference type="Gene3D" id="3.40.50.2000">
    <property type="entry name" value="Glycogen Phosphorylase B"/>
    <property type="match status" value="2"/>
</dbReference>
<evidence type="ECO:0000259" key="1">
    <source>
        <dbReference type="Pfam" id="PF00534"/>
    </source>
</evidence>
<dbReference type="EMBL" id="RXOC01000006">
    <property type="protein sequence ID" value="RXF69805.1"/>
    <property type="molecule type" value="Genomic_DNA"/>
</dbReference>
<dbReference type="PANTHER" id="PTHR45947">
    <property type="entry name" value="SULFOQUINOVOSYL TRANSFERASE SQD2"/>
    <property type="match status" value="1"/>
</dbReference>
<dbReference type="InterPro" id="IPR001296">
    <property type="entry name" value="Glyco_trans_1"/>
</dbReference>
<dbReference type="Proteomes" id="UP000290848">
    <property type="component" value="Unassembled WGS sequence"/>
</dbReference>
<feature type="domain" description="Glycosyl transferase family 1" evidence="1">
    <location>
        <begin position="207"/>
        <end position="383"/>
    </location>
</feature>
<dbReference type="SUPFAM" id="SSF53756">
    <property type="entry name" value="UDP-Glycosyltransferase/glycogen phosphorylase"/>
    <property type="match status" value="1"/>
</dbReference>
<dbReference type="InterPro" id="IPR028098">
    <property type="entry name" value="Glyco_trans_4-like_N"/>
</dbReference>
<keyword evidence="3" id="KW-0808">Transferase</keyword>
<name>A0A4Q0M9P2_9SPHI</name>
<dbReference type="Pfam" id="PF00534">
    <property type="entry name" value="Glycos_transf_1"/>
    <property type="match status" value="1"/>
</dbReference>
<dbReference type="GO" id="GO:0016757">
    <property type="term" value="F:glycosyltransferase activity"/>
    <property type="evidence" value="ECO:0007669"/>
    <property type="project" value="InterPro"/>
</dbReference>
<evidence type="ECO:0000313" key="4">
    <source>
        <dbReference type="Proteomes" id="UP000290848"/>
    </source>
</evidence>
<proteinExistence type="predicted"/>
<dbReference type="AlphaFoldDB" id="A0A4Q0M9P2"/>
<dbReference type="InterPro" id="IPR050194">
    <property type="entry name" value="Glycosyltransferase_grp1"/>
</dbReference>
<evidence type="ECO:0000313" key="3">
    <source>
        <dbReference type="EMBL" id="RXF69805.1"/>
    </source>
</evidence>
<dbReference type="PANTHER" id="PTHR45947:SF3">
    <property type="entry name" value="SULFOQUINOVOSYL TRANSFERASE SQD2"/>
    <property type="match status" value="1"/>
</dbReference>
<organism evidence="3 4">
    <name type="scientific">Arcticibacter tournemirensis</name>
    <dbReference type="NCBI Taxonomy" id="699437"/>
    <lineage>
        <taxon>Bacteria</taxon>
        <taxon>Pseudomonadati</taxon>
        <taxon>Bacteroidota</taxon>
        <taxon>Sphingobacteriia</taxon>
        <taxon>Sphingobacteriales</taxon>
        <taxon>Sphingobacteriaceae</taxon>
        <taxon>Arcticibacter</taxon>
    </lineage>
</organism>
<dbReference type="RefSeq" id="WP_128769507.1">
    <property type="nucleotide sequence ID" value="NZ_RXOC01000006.1"/>
</dbReference>
<protein>
    <submittedName>
        <fullName evidence="3">Glycosyltransferase family 1 protein</fullName>
    </submittedName>
</protein>
<accession>A0A4Q0M9P2</accession>